<feature type="signal peptide" evidence="1">
    <location>
        <begin position="1"/>
        <end position="22"/>
    </location>
</feature>
<dbReference type="Proteomes" id="UP000215355">
    <property type="component" value="Chromosome 1"/>
</dbReference>
<evidence type="ECO:0000256" key="1">
    <source>
        <dbReference type="SAM" id="SignalP"/>
    </source>
</evidence>
<organism evidence="2 3">
    <name type="scientific">Sphingobacterium mizutaii</name>
    <dbReference type="NCBI Taxonomy" id="1010"/>
    <lineage>
        <taxon>Bacteria</taxon>
        <taxon>Pseudomonadati</taxon>
        <taxon>Bacteroidota</taxon>
        <taxon>Sphingobacteriia</taxon>
        <taxon>Sphingobacteriales</taxon>
        <taxon>Sphingobacteriaceae</taxon>
        <taxon>Sphingobacterium</taxon>
    </lineage>
</organism>
<proteinExistence type="predicted"/>
<dbReference type="InterPro" id="IPR008969">
    <property type="entry name" value="CarboxyPept-like_regulatory"/>
</dbReference>
<dbReference type="AlphaFoldDB" id="A0AAJ4XEP7"/>
<evidence type="ECO:0000313" key="3">
    <source>
        <dbReference type="Proteomes" id="UP000215355"/>
    </source>
</evidence>
<keyword evidence="1" id="KW-0732">Signal</keyword>
<feature type="chain" id="PRO_5042522569" description="CarboxypepD_reg-like domain-containing protein" evidence="1">
    <location>
        <begin position="23"/>
        <end position="218"/>
    </location>
</feature>
<reference evidence="2 3" key="1">
    <citation type="submission" date="2017-06" db="EMBL/GenBank/DDBJ databases">
        <authorList>
            <consortium name="Pathogen Informatics"/>
        </authorList>
    </citation>
    <scope>NUCLEOTIDE SEQUENCE [LARGE SCALE GENOMIC DNA]</scope>
    <source>
        <strain evidence="2 3">NCTC12149</strain>
    </source>
</reference>
<name>A0AAJ4XEP7_9SPHI</name>
<protein>
    <recommendedName>
        <fullName evidence="4">CarboxypepD_reg-like domain-containing protein</fullName>
    </recommendedName>
</protein>
<gene>
    <name evidence="2" type="ORF">SAMEA4412673_03920</name>
</gene>
<sequence>MKFLQKYILLAILSAFVLSLQAQNKKIVQVSGYILAEGTDIAVPFVTIRNESYGNDGYSANHEGYFSFVGHTGDEIVFSSIGYRSVRITIPDVDGDKYTAKIELTPTVEELPMVTVGPPLPWASIEEFNMEFLALDISGDDVMTAKRNLSPQALASLSKIVPRSAEEIQTYNNFQRHINMSNKAINQNMANPLLNPFAWGQLINQIKRGDYSRQRLKY</sequence>
<evidence type="ECO:0008006" key="4">
    <source>
        <dbReference type="Google" id="ProtNLM"/>
    </source>
</evidence>
<dbReference type="SUPFAM" id="SSF49464">
    <property type="entry name" value="Carboxypeptidase regulatory domain-like"/>
    <property type="match status" value="1"/>
</dbReference>
<dbReference type="EMBL" id="LT906468">
    <property type="protein sequence ID" value="SNV64046.1"/>
    <property type="molecule type" value="Genomic_DNA"/>
</dbReference>
<accession>A0AAJ4XEP7</accession>
<dbReference type="RefSeq" id="WP_093099645.1">
    <property type="nucleotide sequence ID" value="NZ_DAMBSL010000021.1"/>
</dbReference>
<evidence type="ECO:0000313" key="2">
    <source>
        <dbReference type="EMBL" id="SNV64046.1"/>
    </source>
</evidence>
<dbReference type="KEGG" id="smiz:4412673_03920"/>